<evidence type="ECO:0000313" key="9">
    <source>
        <dbReference type="Proteomes" id="UP000188243"/>
    </source>
</evidence>
<evidence type="ECO:0000256" key="2">
    <source>
        <dbReference type="ARBA" id="ARBA00007362"/>
    </source>
</evidence>
<evidence type="ECO:0000313" key="8">
    <source>
        <dbReference type="EMBL" id="AQP99832.1"/>
    </source>
</evidence>
<dbReference type="RefSeq" id="WP_077536572.1">
    <property type="nucleotide sequence ID" value="NZ_CP019628.1"/>
</dbReference>
<feature type="transmembrane region" description="Helical" evidence="6">
    <location>
        <begin position="149"/>
        <end position="170"/>
    </location>
</feature>
<dbReference type="PANTHER" id="PTHR32322">
    <property type="entry name" value="INNER MEMBRANE TRANSPORTER"/>
    <property type="match status" value="1"/>
</dbReference>
<evidence type="ECO:0000256" key="1">
    <source>
        <dbReference type="ARBA" id="ARBA00004141"/>
    </source>
</evidence>
<keyword evidence="5 6" id="KW-0472">Membrane</keyword>
<feature type="domain" description="EamA" evidence="7">
    <location>
        <begin position="4"/>
        <end position="135"/>
    </location>
</feature>
<evidence type="ECO:0000256" key="6">
    <source>
        <dbReference type="SAM" id="Phobius"/>
    </source>
</evidence>
<proteinExistence type="inferred from homology"/>
<gene>
    <name evidence="8" type="ORF">B0W48_08540</name>
</gene>
<feature type="transmembrane region" description="Helical" evidence="6">
    <location>
        <begin position="35"/>
        <end position="51"/>
    </location>
</feature>
<comment type="subcellular location">
    <subcellularLocation>
        <location evidence="1">Membrane</location>
        <topology evidence="1">Multi-pass membrane protein</topology>
    </subcellularLocation>
</comment>
<dbReference type="PANTHER" id="PTHR32322:SF2">
    <property type="entry name" value="EAMA DOMAIN-CONTAINING PROTEIN"/>
    <property type="match status" value="1"/>
</dbReference>
<feature type="transmembrane region" description="Helical" evidence="6">
    <location>
        <begin position="268"/>
        <end position="286"/>
    </location>
</feature>
<keyword evidence="3 6" id="KW-0812">Transmembrane</keyword>
<accession>A0A1Q2GXL7</accession>
<feature type="domain" description="EamA" evidence="7">
    <location>
        <begin position="150"/>
        <end position="286"/>
    </location>
</feature>
<evidence type="ECO:0000256" key="4">
    <source>
        <dbReference type="ARBA" id="ARBA00022989"/>
    </source>
</evidence>
<dbReference type="InterPro" id="IPR000620">
    <property type="entry name" value="EamA_dom"/>
</dbReference>
<feature type="transmembrane region" description="Helical" evidence="6">
    <location>
        <begin position="119"/>
        <end position="137"/>
    </location>
</feature>
<feature type="transmembrane region" description="Helical" evidence="6">
    <location>
        <begin position="212"/>
        <end position="235"/>
    </location>
</feature>
<keyword evidence="4 6" id="KW-1133">Transmembrane helix</keyword>
<evidence type="ECO:0000256" key="3">
    <source>
        <dbReference type="ARBA" id="ARBA00022692"/>
    </source>
</evidence>
<feature type="transmembrane region" description="Helical" evidence="6">
    <location>
        <begin position="244"/>
        <end position="262"/>
    </location>
</feature>
<organism evidence="8 9">
    <name type="scientific">Pseudoalteromonas aliena</name>
    <dbReference type="NCBI Taxonomy" id="247523"/>
    <lineage>
        <taxon>Bacteria</taxon>
        <taxon>Pseudomonadati</taxon>
        <taxon>Pseudomonadota</taxon>
        <taxon>Gammaproteobacteria</taxon>
        <taxon>Alteromonadales</taxon>
        <taxon>Pseudoalteromonadaceae</taxon>
        <taxon>Pseudoalteromonas</taxon>
    </lineage>
</organism>
<protein>
    <submittedName>
        <fullName evidence="8">EamA family transporter</fullName>
    </submittedName>
</protein>
<feature type="transmembrane region" description="Helical" evidence="6">
    <location>
        <begin position="63"/>
        <end position="81"/>
    </location>
</feature>
<sequence length="309" mass="33987">MKSAALYITTVLIWGSTWLAIEFQLGDIAVELSLFYRFAIAALLMWLYVAYKKPAMRFSLVDHGFFALLAICNFGLNYLLLYWAQNYLSSAMTSIAFSMLLVMNIVNTRLFFGKPISKRIYTGAVLAVLGITCLFWPQLQQFDLSNGALVGLLLALGGTFVASLGNMVSVRNSQKQIGVLQGNAWGMLYSAIGLALYVLINDVQFSLNAPTSYWLSLLYLSVFGTVIAFGCYFALLRNIGPEKASYVIVLFPLVAVTLSSFFEGFEWHANTFAGFSLVLLGNAIVLTPTKRINTFLANRSIAKAGSVPS</sequence>
<evidence type="ECO:0000259" key="7">
    <source>
        <dbReference type="Pfam" id="PF00892"/>
    </source>
</evidence>
<feature type="transmembrane region" description="Helical" evidence="6">
    <location>
        <begin position="182"/>
        <end position="200"/>
    </location>
</feature>
<dbReference type="SUPFAM" id="SSF103481">
    <property type="entry name" value="Multidrug resistance efflux transporter EmrE"/>
    <property type="match status" value="2"/>
</dbReference>
<reference evidence="8 9" key="1">
    <citation type="submission" date="2017-02" db="EMBL/GenBank/DDBJ databases">
        <title>Complete genome sequence of the cold-active Pseudoalteromonas aliena strain EH1 isolated from Arctic seawater.</title>
        <authorList>
            <person name="Kim E."/>
            <person name="Heo E."/>
            <person name="Kim H."/>
            <person name="Kim D."/>
        </authorList>
    </citation>
    <scope>NUCLEOTIDE SEQUENCE [LARGE SCALE GENOMIC DNA]</scope>
    <source>
        <strain evidence="8 9">EH1</strain>
    </source>
</reference>
<evidence type="ECO:0000256" key="5">
    <source>
        <dbReference type="ARBA" id="ARBA00023136"/>
    </source>
</evidence>
<comment type="similarity">
    <text evidence="2">Belongs to the EamA transporter family.</text>
</comment>
<dbReference type="AlphaFoldDB" id="A0A1Q2GXL7"/>
<dbReference type="KEGG" id="paln:B0W48_08540"/>
<name>A0A1Q2GXL7_9GAMM</name>
<dbReference type="EMBL" id="CP019628">
    <property type="protein sequence ID" value="AQP99832.1"/>
    <property type="molecule type" value="Genomic_DNA"/>
</dbReference>
<feature type="transmembrane region" description="Helical" evidence="6">
    <location>
        <begin position="87"/>
        <end position="107"/>
    </location>
</feature>
<dbReference type="Proteomes" id="UP000188243">
    <property type="component" value="Chromosome"/>
</dbReference>
<dbReference type="Pfam" id="PF00892">
    <property type="entry name" value="EamA"/>
    <property type="match status" value="2"/>
</dbReference>
<dbReference type="GO" id="GO:0016020">
    <property type="term" value="C:membrane"/>
    <property type="evidence" value="ECO:0007669"/>
    <property type="project" value="UniProtKB-SubCell"/>
</dbReference>
<dbReference type="InterPro" id="IPR050638">
    <property type="entry name" value="AA-Vitamin_Transporters"/>
</dbReference>
<dbReference type="InterPro" id="IPR037185">
    <property type="entry name" value="EmrE-like"/>
</dbReference>